<protein>
    <submittedName>
        <fullName evidence="1">Uncharacterized protein</fullName>
    </submittedName>
</protein>
<evidence type="ECO:0000313" key="1">
    <source>
        <dbReference type="EMBL" id="GLI43417.1"/>
    </source>
</evidence>
<dbReference type="Proteomes" id="UP001144313">
    <property type="component" value="Unassembled WGS sequence"/>
</dbReference>
<organism evidence="1 2">
    <name type="scientific">Glycomyces algeriensis</name>
    <dbReference type="NCBI Taxonomy" id="256037"/>
    <lineage>
        <taxon>Bacteria</taxon>
        <taxon>Bacillati</taxon>
        <taxon>Actinomycetota</taxon>
        <taxon>Actinomycetes</taxon>
        <taxon>Glycomycetales</taxon>
        <taxon>Glycomycetaceae</taxon>
        <taxon>Glycomyces</taxon>
    </lineage>
</organism>
<comment type="caution">
    <text evidence="1">The sequence shown here is derived from an EMBL/GenBank/DDBJ whole genome shotgun (WGS) entry which is preliminary data.</text>
</comment>
<proteinExistence type="predicted"/>
<gene>
    <name evidence="1" type="ORF">GALLR39Z86_32670</name>
</gene>
<reference evidence="1" key="1">
    <citation type="submission" date="2022-12" db="EMBL/GenBank/DDBJ databases">
        <title>Reference genome sequencing for broad-spectrum identification of bacterial and archaeal isolates by mass spectrometry.</title>
        <authorList>
            <person name="Sekiguchi Y."/>
            <person name="Tourlousse D.M."/>
        </authorList>
    </citation>
    <scope>NUCLEOTIDE SEQUENCE</scope>
    <source>
        <strain evidence="1">LLR39Z86</strain>
    </source>
</reference>
<keyword evidence="2" id="KW-1185">Reference proteome</keyword>
<evidence type="ECO:0000313" key="2">
    <source>
        <dbReference type="Proteomes" id="UP001144313"/>
    </source>
</evidence>
<accession>A0A9W6GAR9</accession>
<name>A0A9W6GAR9_9ACTN</name>
<dbReference type="RefSeq" id="WP_270113740.1">
    <property type="nucleotide sequence ID" value="NZ_BAAAOL010000017.1"/>
</dbReference>
<dbReference type="EMBL" id="BSDT01000001">
    <property type="protein sequence ID" value="GLI43417.1"/>
    <property type="molecule type" value="Genomic_DNA"/>
</dbReference>
<dbReference type="AlphaFoldDB" id="A0A9W6GAR9"/>
<sequence length="137" mass="14626">MSDGQIENLLDRLVGCELCSVQFVRDYVQLHFEGSVDSPVLTCYVMPGVAKFPPGAAELVDGSPGFADALRAFIDESVCDATAAVGTGLVIELRTGAIALNPTSDQLAGPEIAMLSGFKDRSWTVWRPGEDEFAELT</sequence>